<dbReference type="Gene3D" id="3.40.50.12780">
    <property type="entry name" value="N-terminal domain of ligase-like"/>
    <property type="match status" value="1"/>
</dbReference>
<sequence length="217" mass="24086">MNTSSIPASGLQGYGFIETSAGATFSDWDDTSVGCLGPPVPCCCIKIVIGGPSVTLGYFKNQAKSDEVLKMDERGVLWFYTGDIGQFHEKGCIEIIDRKRDIVKLQHGEYVSLGKLLYCLVLCFHDFFYGIKYSTFAELCERPESNKEVLSSLSQVTGCCLCVGKIGHLERVEIPTKIKLLPEPWTPETGLATAAMKIMCEAIRKHFADDLNKLYHQ</sequence>
<dbReference type="InterPro" id="IPR042099">
    <property type="entry name" value="ANL_N_sf"/>
</dbReference>
<dbReference type="EMBL" id="OZ020096">
    <property type="protein sequence ID" value="CAK9255170.1"/>
    <property type="molecule type" value="Genomic_DNA"/>
</dbReference>
<name>A0ABP0VL60_9BRYO</name>
<accession>A0ABP0VL60</accession>
<organism evidence="5 6">
    <name type="scientific">Sphagnum jensenii</name>
    <dbReference type="NCBI Taxonomy" id="128206"/>
    <lineage>
        <taxon>Eukaryota</taxon>
        <taxon>Viridiplantae</taxon>
        <taxon>Streptophyta</taxon>
        <taxon>Embryophyta</taxon>
        <taxon>Bryophyta</taxon>
        <taxon>Sphagnophytina</taxon>
        <taxon>Sphagnopsida</taxon>
        <taxon>Sphagnales</taxon>
        <taxon>Sphagnaceae</taxon>
        <taxon>Sphagnum</taxon>
    </lineage>
</organism>
<dbReference type="Proteomes" id="UP001497444">
    <property type="component" value="Chromosome 1"/>
</dbReference>
<evidence type="ECO:0000256" key="1">
    <source>
        <dbReference type="ARBA" id="ARBA00006432"/>
    </source>
</evidence>
<keyword evidence="4" id="KW-0067">ATP-binding</keyword>
<keyword evidence="3" id="KW-0547">Nucleotide-binding</keyword>
<evidence type="ECO:0000313" key="5">
    <source>
        <dbReference type="EMBL" id="CAK9255170.1"/>
    </source>
</evidence>
<dbReference type="PANTHER" id="PTHR43272:SF83">
    <property type="entry name" value="ACYL-COA SYNTHETASE LONG-CHAIN, ISOFORM J"/>
    <property type="match status" value="1"/>
</dbReference>
<evidence type="ECO:0000256" key="3">
    <source>
        <dbReference type="ARBA" id="ARBA00022741"/>
    </source>
</evidence>
<proteinExistence type="inferred from homology"/>
<keyword evidence="2" id="KW-0436">Ligase</keyword>
<evidence type="ECO:0008006" key="7">
    <source>
        <dbReference type="Google" id="ProtNLM"/>
    </source>
</evidence>
<gene>
    <name evidence="5" type="ORF">CSSPJE1EN1_LOCUS648</name>
</gene>
<reference evidence="5 6" key="1">
    <citation type="submission" date="2024-02" db="EMBL/GenBank/DDBJ databases">
        <authorList>
            <consortium name="ELIXIR-Norway"/>
            <consortium name="Elixir Norway"/>
        </authorList>
    </citation>
    <scope>NUCLEOTIDE SEQUENCE [LARGE SCALE GENOMIC DNA]</scope>
</reference>
<keyword evidence="6" id="KW-1185">Reference proteome</keyword>
<evidence type="ECO:0000256" key="4">
    <source>
        <dbReference type="ARBA" id="ARBA00022840"/>
    </source>
</evidence>
<protein>
    <recommendedName>
        <fullName evidence="7">AMP-dependent synthetase/ligase domain-containing protein</fullName>
    </recommendedName>
</protein>
<dbReference type="PANTHER" id="PTHR43272">
    <property type="entry name" value="LONG-CHAIN-FATTY-ACID--COA LIGASE"/>
    <property type="match status" value="1"/>
</dbReference>
<comment type="similarity">
    <text evidence="1">Belongs to the ATP-dependent AMP-binding enzyme family.</text>
</comment>
<evidence type="ECO:0000313" key="6">
    <source>
        <dbReference type="Proteomes" id="UP001497444"/>
    </source>
</evidence>
<dbReference type="SUPFAM" id="SSF56801">
    <property type="entry name" value="Acetyl-CoA synthetase-like"/>
    <property type="match status" value="1"/>
</dbReference>
<evidence type="ECO:0000256" key="2">
    <source>
        <dbReference type="ARBA" id="ARBA00022598"/>
    </source>
</evidence>